<protein>
    <submittedName>
        <fullName evidence="1">Uncharacterized protein</fullName>
    </submittedName>
</protein>
<dbReference type="AlphaFoldDB" id="A0A1G6BP09"/>
<proteinExistence type="predicted"/>
<evidence type="ECO:0000313" key="1">
    <source>
        <dbReference type="EMBL" id="SDB22307.1"/>
    </source>
</evidence>
<name>A0A1G6BP09_9BACT</name>
<dbReference type="RefSeq" id="WP_092118267.1">
    <property type="nucleotide sequence ID" value="NZ_FMXO01000005.1"/>
</dbReference>
<keyword evidence="2" id="KW-1185">Reference proteome</keyword>
<reference evidence="1 2" key="1">
    <citation type="submission" date="2016-10" db="EMBL/GenBank/DDBJ databases">
        <authorList>
            <person name="de Groot N.N."/>
        </authorList>
    </citation>
    <scope>NUCLEOTIDE SEQUENCE [LARGE SCALE GENOMIC DNA]</scope>
    <source>
        <strain evidence="1 2">ASO4-2</strain>
    </source>
</reference>
<organism evidence="1 2">
    <name type="scientific">Desulfonatronum thiosulfatophilum</name>
    <dbReference type="NCBI Taxonomy" id="617002"/>
    <lineage>
        <taxon>Bacteria</taxon>
        <taxon>Pseudomonadati</taxon>
        <taxon>Thermodesulfobacteriota</taxon>
        <taxon>Desulfovibrionia</taxon>
        <taxon>Desulfovibrionales</taxon>
        <taxon>Desulfonatronaceae</taxon>
        <taxon>Desulfonatronum</taxon>
    </lineage>
</organism>
<dbReference type="EMBL" id="FMXO01000005">
    <property type="protein sequence ID" value="SDB22307.1"/>
    <property type="molecule type" value="Genomic_DNA"/>
</dbReference>
<dbReference type="Proteomes" id="UP000198771">
    <property type="component" value="Unassembled WGS sequence"/>
</dbReference>
<evidence type="ECO:0000313" key="2">
    <source>
        <dbReference type="Proteomes" id="UP000198771"/>
    </source>
</evidence>
<accession>A0A1G6BP09</accession>
<gene>
    <name evidence="1" type="ORF">SAMN05660653_01081</name>
</gene>
<sequence length="102" mass="11853">MESIKEYKPNLLRAFADESGNSFRIRLTSFFNISIVLLVRVSEVCEGRSTQRRARVCRYIGSPLHVPHAPGQRSYIVATNCFMVDYLQYERFVITFSLEDQI</sequence>